<reference evidence="6" key="1">
    <citation type="submission" date="2020-05" db="EMBL/GenBank/DDBJ databases">
        <title>Phylogenomic resolution of chytrid fungi.</title>
        <authorList>
            <person name="Stajich J.E."/>
            <person name="Amses K."/>
            <person name="Simmons R."/>
            <person name="Seto K."/>
            <person name="Myers J."/>
            <person name="Bonds A."/>
            <person name="Quandt C.A."/>
            <person name="Barry K."/>
            <person name="Liu P."/>
            <person name="Grigoriev I."/>
            <person name="Longcore J.E."/>
            <person name="James T.Y."/>
        </authorList>
    </citation>
    <scope>NUCLEOTIDE SEQUENCE</scope>
    <source>
        <strain evidence="6">PLAUS21</strain>
    </source>
</reference>
<dbReference type="Proteomes" id="UP001210925">
    <property type="component" value="Unassembled WGS sequence"/>
</dbReference>
<evidence type="ECO:0000313" key="7">
    <source>
        <dbReference type="Proteomes" id="UP001210925"/>
    </source>
</evidence>
<sequence length="420" mass="47070">MTEQPIKHVQLIWNDISNITRTRVVTKKRYDQMVAEKGLSLTSGILSFPLMYDMLIEDSPAGEVTLLPDQSTLKRLPWLTDTAIVLCDFLTTKSQQLWERYPRTFLKNKVSELSAYGASVTLGFELEFCVSERGKPLDTTVYAEAKALRGKGWKVLSTIVETLEDLGIPVWQYHPESAYGQLEVAIGPFVNEPVKAADSLVLARHTIYSICENFGFNATFIPKPFAAQAGNSNHTHISVQTKDGDSAELTEQFSAGVLDHLPVLFPLIAPTPNSYARIVPQCWAGAFKFAGYENKEAPIRLIRNNQSSVGRFEVKTPDGTASPYFIVGGLLAAGIDGIKRKMVLPKEINVEPTSLPEEERPDRLPATLEAATKVFSTSEFMRNQLGDDLFKRVVAIRRFEDNHFKPFSSEEITEFLRQRY</sequence>
<dbReference type="InterPro" id="IPR008146">
    <property type="entry name" value="Gln_synth_cat_dom"/>
</dbReference>
<dbReference type="GO" id="GO:0004356">
    <property type="term" value="F:glutamine synthetase activity"/>
    <property type="evidence" value="ECO:0007669"/>
    <property type="project" value="InterPro"/>
</dbReference>
<protein>
    <recommendedName>
        <fullName evidence="1">Glutamine synthetase</fullName>
    </recommendedName>
</protein>
<dbReference type="EMBL" id="JADGKB010000009">
    <property type="protein sequence ID" value="KAJ3260876.1"/>
    <property type="molecule type" value="Genomic_DNA"/>
</dbReference>
<dbReference type="InterPro" id="IPR014746">
    <property type="entry name" value="Gln_synth/guanido_kin_cat_dom"/>
</dbReference>
<feature type="domain" description="GS catalytic" evidence="5">
    <location>
        <begin position="102"/>
        <end position="420"/>
    </location>
</feature>
<evidence type="ECO:0000259" key="5">
    <source>
        <dbReference type="PROSITE" id="PS51987"/>
    </source>
</evidence>
<dbReference type="InterPro" id="IPR036651">
    <property type="entry name" value="Gln_synt_N_sf"/>
</dbReference>
<dbReference type="SMART" id="SM01230">
    <property type="entry name" value="Gln-synt_C"/>
    <property type="match status" value="1"/>
</dbReference>
<dbReference type="Gene3D" id="3.10.20.70">
    <property type="entry name" value="Glutamine synthetase, N-terminal domain"/>
    <property type="match status" value="1"/>
</dbReference>
<dbReference type="Gene3D" id="3.30.590.10">
    <property type="entry name" value="Glutamine synthetase/guanido kinase, catalytic domain"/>
    <property type="match status" value="1"/>
</dbReference>
<dbReference type="GO" id="GO:0006542">
    <property type="term" value="P:glutamine biosynthetic process"/>
    <property type="evidence" value="ECO:0007669"/>
    <property type="project" value="InterPro"/>
</dbReference>
<name>A0AAD5UKV3_9FUNG</name>
<accession>A0AAD5UKV3</accession>
<keyword evidence="2" id="KW-0436">Ligase</keyword>
<dbReference type="AlphaFoldDB" id="A0AAD5UKV3"/>
<dbReference type="PROSITE" id="PS51987">
    <property type="entry name" value="GS_CATALYTIC"/>
    <property type="match status" value="1"/>
</dbReference>
<keyword evidence="7" id="KW-1185">Reference proteome</keyword>
<dbReference type="Pfam" id="PF00120">
    <property type="entry name" value="Gln-synt_C"/>
    <property type="match status" value="1"/>
</dbReference>
<dbReference type="PANTHER" id="PTHR43785:SF2">
    <property type="entry name" value="TYPE-1 GLUTAMINE SYNTHETASE 1"/>
    <property type="match status" value="1"/>
</dbReference>
<evidence type="ECO:0000256" key="3">
    <source>
        <dbReference type="PROSITE-ProRule" id="PRU01331"/>
    </source>
</evidence>
<dbReference type="SUPFAM" id="SSF54368">
    <property type="entry name" value="Glutamine synthetase, N-terminal domain"/>
    <property type="match status" value="1"/>
</dbReference>
<dbReference type="SUPFAM" id="SSF55931">
    <property type="entry name" value="Glutamine synthetase/guanido kinase"/>
    <property type="match status" value="1"/>
</dbReference>
<gene>
    <name evidence="6" type="ORF">HK103_007439</name>
</gene>
<evidence type="ECO:0000256" key="1">
    <source>
        <dbReference type="ARBA" id="ARBA00021364"/>
    </source>
</evidence>
<organism evidence="6 7">
    <name type="scientific">Boothiomyces macroporosus</name>
    <dbReference type="NCBI Taxonomy" id="261099"/>
    <lineage>
        <taxon>Eukaryota</taxon>
        <taxon>Fungi</taxon>
        <taxon>Fungi incertae sedis</taxon>
        <taxon>Chytridiomycota</taxon>
        <taxon>Chytridiomycota incertae sedis</taxon>
        <taxon>Chytridiomycetes</taxon>
        <taxon>Rhizophydiales</taxon>
        <taxon>Terramycetaceae</taxon>
        <taxon>Boothiomyces</taxon>
    </lineage>
</organism>
<comment type="similarity">
    <text evidence="3 4">Belongs to the glutamine synthetase family.</text>
</comment>
<comment type="caution">
    <text evidence="6">The sequence shown here is derived from an EMBL/GenBank/DDBJ whole genome shotgun (WGS) entry which is preliminary data.</text>
</comment>
<evidence type="ECO:0000256" key="2">
    <source>
        <dbReference type="ARBA" id="ARBA00022598"/>
    </source>
</evidence>
<proteinExistence type="inferred from homology"/>
<dbReference type="PANTHER" id="PTHR43785">
    <property type="entry name" value="GAMMA-GLUTAMYLPUTRESCINE SYNTHETASE"/>
    <property type="match status" value="1"/>
</dbReference>
<evidence type="ECO:0000256" key="4">
    <source>
        <dbReference type="RuleBase" id="RU000384"/>
    </source>
</evidence>
<evidence type="ECO:0000313" key="6">
    <source>
        <dbReference type="EMBL" id="KAJ3260876.1"/>
    </source>
</evidence>